<keyword evidence="5" id="KW-0067">ATP-binding</keyword>
<evidence type="ECO:0000256" key="1">
    <source>
        <dbReference type="ARBA" id="ARBA00005594"/>
    </source>
</evidence>
<dbReference type="PANTHER" id="PTHR11956:SF5">
    <property type="entry name" value="ARGININE--TRNA LIGASE, CYTOPLASMIC"/>
    <property type="match status" value="1"/>
</dbReference>
<dbReference type="GO" id="GO:0004814">
    <property type="term" value="F:arginine-tRNA ligase activity"/>
    <property type="evidence" value="ECO:0007669"/>
    <property type="project" value="UniProtKB-EC"/>
</dbReference>
<dbReference type="InterPro" id="IPR001412">
    <property type="entry name" value="aa-tRNA-synth_I_CS"/>
</dbReference>
<dbReference type="EC" id="6.1.1.19" evidence="2"/>
<evidence type="ECO:0000256" key="7">
    <source>
        <dbReference type="ARBA" id="ARBA00023146"/>
    </source>
</evidence>
<dbReference type="InterPro" id="IPR035684">
    <property type="entry name" value="ArgRS_core"/>
</dbReference>
<keyword evidence="4" id="KW-0547">Nucleotide-binding</keyword>
<dbReference type="InterPro" id="IPR008909">
    <property type="entry name" value="DALR_anticod-bd"/>
</dbReference>
<gene>
    <name evidence="10" type="ORF">YASMINEVIRUS_1312</name>
</gene>
<comment type="caution">
    <text evidence="10">The sequence shown here is derived from an EMBL/GenBank/DDBJ whole genome shotgun (WGS) entry which is preliminary data.</text>
</comment>
<dbReference type="PROSITE" id="PS00178">
    <property type="entry name" value="AA_TRNA_LIGASE_I"/>
    <property type="match status" value="1"/>
</dbReference>
<dbReference type="InterPro" id="IPR014729">
    <property type="entry name" value="Rossmann-like_a/b/a_fold"/>
</dbReference>
<dbReference type="FunFam" id="3.40.50.620:FF:000116">
    <property type="entry name" value="Arginine--tRNA ligase"/>
    <property type="match status" value="1"/>
</dbReference>
<sequence>MEGYLYSLFQNAVTTVLTKAGLTVDATLSNAMFKDSDISATRFADFQYNGIIRVYQKLKQTLQTAGSTSPTLEGVASELIALVADADKPNGVIGNMNLSKNFININLNNSFILESLLSYGAHLVKNGPKQYSLLKTEREKKDVEQKKARTIVFDYSSPNVAKSLHIGHLRSTIIGETIIRMHKNAGHNVVGLNHVGDWGTQFGMIINFLKQKYSDQKELMIFLDSAKSEDLMNVYRQAKTCFDNKDAPEFADDSRQQTHLLQQNDEFNTEIWKKICAISSVEYSNIYKMLNIQNLVERGESFYRSIIPAVINLLTEAGLTRVEQGATIIMLEGWTYPLMVIKSDGGYTYDTTDLAALYHRLCVLNVDEVVYITDAGQKTHFDMCFEVAKKMGWTKPLNEFDPEKQLVHIGFGLVCGKDGKKLKTRSGDVVKMLDVIDEVVQLSESVIRKRAEECQQKGKDDGKSENDSTTSYYQSVTDSDIKDMSRKIGINTLKYFDLSHSCETNYKYDPELMFRFNGDTGVYLMYCFARINGIIEKSSVVKEYKIDRKDPSSSTSLFTEMASAKIDPKYLTKETRDLMIHINNFSSCLDTATSDMNPTKLTNYLYNLCTLFNTFITQKGGKIIGSENEKIGITICLIVSRIIEGVFDLLSFEQVEHI</sequence>
<accession>A0A5K0UAR8</accession>
<reference evidence="10 11" key="1">
    <citation type="submission" date="2018-10" db="EMBL/GenBank/DDBJ databases">
        <authorList>
            <consortium name="IHU Genomes"/>
        </authorList>
    </citation>
    <scope>NUCLEOTIDE SEQUENCE [LARGE SCALE GENOMIC DNA]</scope>
    <source>
        <strain evidence="10 11">A1</strain>
    </source>
</reference>
<comment type="similarity">
    <text evidence="1">Belongs to the class-I aminoacyl-tRNA synthetase family.</text>
</comment>
<evidence type="ECO:0000256" key="8">
    <source>
        <dbReference type="ARBA" id="ARBA00049339"/>
    </source>
</evidence>
<dbReference type="InterPro" id="IPR009080">
    <property type="entry name" value="tRNAsynth_Ia_anticodon-bd"/>
</dbReference>
<evidence type="ECO:0000256" key="4">
    <source>
        <dbReference type="ARBA" id="ARBA00022741"/>
    </source>
</evidence>
<dbReference type="PANTHER" id="PTHR11956">
    <property type="entry name" value="ARGINYL-TRNA SYNTHETASE"/>
    <property type="match status" value="1"/>
</dbReference>
<dbReference type="InterPro" id="IPR001278">
    <property type="entry name" value="Arg-tRNA-ligase"/>
</dbReference>
<name>A0A5K0UAR8_9VIRU</name>
<dbReference type="NCBIfam" id="TIGR00456">
    <property type="entry name" value="argS"/>
    <property type="match status" value="1"/>
</dbReference>
<evidence type="ECO:0000313" key="11">
    <source>
        <dbReference type="Proteomes" id="UP000594342"/>
    </source>
</evidence>
<dbReference type="Gene3D" id="3.40.50.620">
    <property type="entry name" value="HUPs"/>
    <property type="match status" value="1"/>
</dbReference>
<dbReference type="Gene3D" id="1.10.730.10">
    <property type="entry name" value="Isoleucyl-tRNA Synthetase, Domain 1"/>
    <property type="match status" value="1"/>
</dbReference>
<protein>
    <recommendedName>
        <fullName evidence="2">arginine--tRNA ligase</fullName>
        <ecNumber evidence="2">6.1.1.19</ecNumber>
    </recommendedName>
</protein>
<dbReference type="SMART" id="SM00836">
    <property type="entry name" value="DALR_1"/>
    <property type="match status" value="1"/>
</dbReference>
<evidence type="ECO:0000256" key="3">
    <source>
        <dbReference type="ARBA" id="ARBA00022598"/>
    </source>
</evidence>
<evidence type="ECO:0000256" key="5">
    <source>
        <dbReference type="ARBA" id="ARBA00022840"/>
    </source>
</evidence>
<dbReference type="GO" id="GO:0005524">
    <property type="term" value="F:ATP binding"/>
    <property type="evidence" value="ECO:0007669"/>
    <property type="project" value="UniProtKB-KW"/>
</dbReference>
<keyword evidence="3" id="KW-0436">Ligase</keyword>
<comment type="catalytic activity">
    <reaction evidence="8">
        <text>tRNA(Arg) + L-arginine + ATP = L-arginyl-tRNA(Arg) + AMP + diphosphate</text>
        <dbReference type="Rhea" id="RHEA:20301"/>
        <dbReference type="Rhea" id="RHEA-COMP:9658"/>
        <dbReference type="Rhea" id="RHEA-COMP:9673"/>
        <dbReference type="ChEBI" id="CHEBI:30616"/>
        <dbReference type="ChEBI" id="CHEBI:32682"/>
        <dbReference type="ChEBI" id="CHEBI:33019"/>
        <dbReference type="ChEBI" id="CHEBI:78442"/>
        <dbReference type="ChEBI" id="CHEBI:78513"/>
        <dbReference type="ChEBI" id="CHEBI:456215"/>
        <dbReference type="EC" id="6.1.1.19"/>
    </reaction>
</comment>
<dbReference type="Pfam" id="PF05746">
    <property type="entry name" value="DALR_1"/>
    <property type="match status" value="1"/>
</dbReference>
<keyword evidence="6" id="KW-0648">Protein biosynthesis</keyword>
<dbReference type="SUPFAM" id="SSF47323">
    <property type="entry name" value="Anticodon-binding domain of a subclass of class I aminoacyl-tRNA synthetases"/>
    <property type="match status" value="1"/>
</dbReference>
<evidence type="ECO:0000256" key="6">
    <source>
        <dbReference type="ARBA" id="ARBA00022917"/>
    </source>
</evidence>
<evidence type="ECO:0000259" key="9">
    <source>
        <dbReference type="SMART" id="SM00836"/>
    </source>
</evidence>
<dbReference type="Proteomes" id="UP000594342">
    <property type="component" value="Unassembled WGS sequence"/>
</dbReference>
<evidence type="ECO:0000313" key="10">
    <source>
        <dbReference type="EMBL" id="VBB18780.1"/>
    </source>
</evidence>
<evidence type="ECO:0000256" key="2">
    <source>
        <dbReference type="ARBA" id="ARBA00012837"/>
    </source>
</evidence>
<keyword evidence="11" id="KW-1185">Reference proteome</keyword>
<dbReference type="PRINTS" id="PR01038">
    <property type="entry name" value="TRNASYNTHARG"/>
</dbReference>
<dbReference type="Pfam" id="PF00750">
    <property type="entry name" value="tRNA-synt_1d"/>
    <property type="match status" value="1"/>
</dbReference>
<organism evidence="10 11">
    <name type="scientific">Yasminevirus sp. GU-2018</name>
    <dbReference type="NCBI Taxonomy" id="2420051"/>
    <lineage>
        <taxon>Viruses</taxon>
        <taxon>Varidnaviria</taxon>
        <taxon>Bamfordvirae</taxon>
        <taxon>Nucleocytoviricota</taxon>
        <taxon>Megaviricetes</taxon>
        <taxon>Imitervirales</taxon>
        <taxon>Mimiviridae</taxon>
        <taxon>Klosneuvirinae</taxon>
        <taxon>Yasminevirus</taxon>
        <taxon>Yasminevirus saudimassiliense</taxon>
    </lineage>
</organism>
<dbReference type="EMBL" id="UPSH01000001">
    <property type="protein sequence ID" value="VBB18780.1"/>
    <property type="molecule type" value="Genomic_DNA"/>
</dbReference>
<keyword evidence="7 10" id="KW-0030">Aminoacyl-tRNA synthetase</keyword>
<proteinExistence type="inferred from homology"/>
<feature type="domain" description="DALR anticodon binding" evidence="9">
    <location>
        <begin position="524"/>
        <end position="658"/>
    </location>
</feature>
<dbReference type="SUPFAM" id="SSF52374">
    <property type="entry name" value="Nucleotidylyl transferase"/>
    <property type="match status" value="1"/>
</dbReference>